<dbReference type="PANTHER" id="PTHR34682">
    <property type="entry name" value="AT HOOK MOTIF-CONTAINING PROTEIN"/>
    <property type="match status" value="1"/>
</dbReference>
<sequence length="249" mass="25539">MEGEAAGVSPAAPPLKRRRGRPRKSELPPTSSSGKDAAAPQNARGAGTELAKPRKQRKRKGVEAAPASVDVSMIGQQVTGVLDGTFDAGYLLSVRVGNSDVVLRGVVFGPGLSVPLSRAPDVAPGVKYVRREEKSLPPAAKVPIPPKPPVPSKLPTVSPSLPFVVQTSLPPPSAIPPTSEVLEAAAAVFGNSLPAVSSPALPSTGLVAALQQLPGSGYTPDSSTFSQTTFQSEPVKQVTQQTNVVHSGA</sequence>
<dbReference type="PaxDb" id="3218-PP1S1_167V6.1"/>
<dbReference type="Gramene" id="Pp3c2_38010V3.2">
    <property type="protein sequence ID" value="PAC:32933744.CDS.1"/>
    <property type="gene ID" value="Pp3c2_38010"/>
</dbReference>
<organism evidence="2">
    <name type="scientific">Physcomitrium patens</name>
    <name type="common">Spreading-leaved earth moss</name>
    <name type="synonym">Physcomitrella patens</name>
    <dbReference type="NCBI Taxonomy" id="3218"/>
    <lineage>
        <taxon>Eukaryota</taxon>
        <taxon>Viridiplantae</taxon>
        <taxon>Streptophyta</taxon>
        <taxon>Embryophyta</taxon>
        <taxon>Bryophyta</taxon>
        <taxon>Bryophytina</taxon>
        <taxon>Bryopsida</taxon>
        <taxon>Funariidae</taxon>
        <taxon>Funariales</taxon>
        <taxon>Funariaceae</taxon>
        <taxon>Physcomitrium</taxon>
    </lineage>
</organism>
<dbReference type="KEGG" id="ppp:112278993"/>
<dbReference type="EnsemblPlants" id="Pp3c2_38010V3.2">
    <property type="protein sequence ID" value="PAC:32933744.CDS.1"/>
    <property type="gene ID" value="Pp3c2_38010"/>
</dbReference>
<feature type="region of interest" description="Disordered" evidence="1">
    <location>
        <begin position="1"/>
        <end position="66"/>
    </location>
</feature>
<dbReference type="EnsemblPlants" id="Pp3c2_38010V3.1">
    <property type="protein sequence ID" value="PAC:32933743.CDS.1"/>
    <property type="gene ID" value="Pp3c2_38010"/>
</dbReference>
<name>A0A2K1L4N4_PHYPA</name>
<dbReference type="AlphaFoldDB" id="A0A2K1L4N4"/>
<dbReference type="RefSeq" id="XP_024368766.1">
    <property type="nucleotide sequence ID" value="XM_024512998.2"/>
</dbReference>
<evidence type="ECO:0000256" key="1">
    <source>
        <dbReference type="SAM" id="MobiDB-lite"/>
    </source>
</evidence>
<reference evidence="2 4" key="1">
    <citation type="journal article" date="2008" name="Science">
        <title>The Physcomitrella genome reveals evolutionary insights into the conquest of land by plants.</title>
        <authorList>
            <person name="Rensing S."/>
            <person name="Lang D."/>
            <person name="Zimmer A."/>
            <person name="Terry A."/>
            <person name="Salamov A."/>
            <person name="Shapiro H."/>
            <person name="Nishiyama T."/>
            <person name="Perroud P.-F."/>
            <person name="Lindquist E."/>
            <person name="Kamisugi Y."/>
            <person name="Tanahashi T."/>
            <person name="Sakakibara K."/>
            <person name="Fujita T."/>
            <person name="Oishi K."/>
            <person name="Shin-I T."/>
            <person name="Kuroki Y."/>
            <person name="Toyoda A."/>
            <person name="Suzuki Y."/>
            <person name="Hashimoto A."/>
            <person name="Yamaguchi K."/>
            <person name="Sugano A."/>
            <person name="Kohara Y."/>
            <person name="Fujiyama A."/>
            <person name="Anterola A."/>
            <person name="Aoki S."/>
            <person name="Ashton N."/>
            <person name="Barbazuk W.B."/>
            <person name="Barker E."/>
            <person name="Bennetzen J."/>
            <person name="Bezanilla M."/>
            <person name="Blankenship R."/>
            <person name="Cho S.H."/>
            <person name="Dutcher S."/>
            <person name="Estelle M."/>
            <person name="Fawcett J.A."/>
            <person name="Gundlach H."/>
            <person name="Hanada K."/>
            <person name="Heyl A."/>
            <person name="Hicks K.A."/>
            <person name="Hugh J."/>
            <person name="Lohr M."/>
            <person name="Mayer K."/>
            <person name="Melkozernov A."/>
            <person name="Murata T."/>
            <person name="Nelson D."/>
            <person name="Pils B."/>
            <person name="Prigge M."/>
            <person name="Reiss B."/>
            <person name="Renner T."/>
            <person name="Rombauts S."/>
            <person name="Rushton P."/>
            <person name="Sanderfoot A."/>
            <person name="Schween G."/>
            <person name="Shiu S.-H."/>
            <person name="Stueber K."/>
            <person name="Theodoulou F.L."/>
            <person name="Tu H."/>
            <person name="Van de Peer Y."/>
            <person name="Verrier P.J."/>
            <person name="Waters E."/>
            <person name="Wood A."/>
            <person name="Yang L."/>
            <person name="Cove D."/>
            <person name="Cuming A."/>
            <person name="Hasebe M."/>
            <person name="Lucas S."/>
            <person name="Mishler D.B."/>
            <person name="Reski R."/>
            <person name="Grigoriev I."/>
            <person name="Quatrano R.S."/>
            <person name="Boore J.L."/>
        </authorList>
    </citation>
    <scope>NUCLEOTIDE SEQUENCE [LARGE SCALE GENOMIC DNA]</scope>
    <source>
        <strain evidence="3 4">cv. Gransden 2004</strain>
    </source>
</reference>
<accession>A0A2K1L4N4</accession>
<dbReference type="Proteomes" id="UP000006727">
    <property type="component" value="Chromosome 2"/>
</dbReference>
<gene>
    <name evidence="3" type="primary">LOC112278993</name>
    <name evidence="2" type="ORF">PHYPA_003770</name>
</gene>
<proteinExistence type="predicted"/>
<evidence type="ECO:0000313" key="2">
    <source>
        <dbReference type="EMBL" id="PNR60977.1"/>
    </source>
</evidence>
<feature type="region of interest" description="Disordered" evidence="1">
    <location>
        <begin position="217"/>
        <end position="249"/>
    </location>
</feature>
<evidence type="ECO:0000313" key="3">
    <source>
        <dbReference type="EnsemblPlants" id="PAC:32933743.CDS.1"/>
    </source>
</evidence>
<dbReference type="GeneID" id="112278993"/>
<reference evidence="2 4" key="2">
    <citation type="journal article" date="2018" name="Plant J.">
        <title>The Physcomitrella patens chromosome-scale assembly reveals moss genome structure and evolution.</title>
        <authorList>
            <person name="Lang D."/>
            <person name="Ullrich K.K."/>
            <person name="Murat F."/>
            <person name="Fuchs J."/>
            <person name="Jenkins J."/>
            <person name="Haas F.B."/>
            <person name="Piednoel M."/>
            <person name="Gundlach H."/>
            <person name="Van Bel M."/>
            <person name="Meyberg R."/>
            <person name="Vives C."/>
            <person name="Morata J."/>
            <person name="Symeonidi A."/>
            <person name="Hiss M."/>
            <person name="Muchero W."/>
            <person name="Kamisugi Y."/>
            <person name="Saleh O."/>
            <person name="Blanc G."/>
            <person name="Decker E.L."/>
            <person name="van Gessel N."/>
            <person name="Grimwood J."/>
            <person name="Hayes R.D."/>
            <person name="Graham S.W."/>
            <person name="Gunter L.E."/>
            <person name="McDaniel S.F."/>
            <person name="Hoernstein S.N.W."/>
            <person name="Larsson A."/>
            <person name="Li F.W."/>
            <person name="Perroud P.F."/>
            <person name="Phillips J."/>
            <person name="Ranjan P."/>
            <person name="Rokshar D.S."/>
            <person name="Rothfels C.J."/>
            <person name="Schneider L."/>
            <person name="Shu S."/>
            <person name="Stevenson D.W."/>
            <person name="Thummler F."/>
            <person name="Tillich M."/>
            <person name="Villarreal Aguilar J.C."/>
            <person name="Widiez T."/>
            <person name="Wong G.K."/>
            <person name="Wymore A."/>
            <person name="Zhang Y."/>
            <person name="Zimmer A.D."/>
            <person name="Quatrano R.S."/>
            <person name="Mayer K.F.X."/>
            <person name="Goodstein D."/>
            <person name="Casacuberta J.M."/>
            <person name="Vandepoele K."/>
            <person name="Reski R."/>
            <person name="Cuming A.C."/>
            <person name="Tuskan G.A."/>
            <person name="Maumus F."/>
            <person name="Salse J."/>
            <person name="Schmutz J."/>
            <person name="Rensing S.A."/>
        </authorList>
    </citation>
    <scope>NUCLEOTIDE SEQUENCE [LARGE SCALE GENOMIC DNA]</scope>
    <source>
        <strain evidence="3 4">cv. Gransden 2004</strain>
    </source>
</reference>
<dbReference type="OrthoDB" id="1919336at2759"/>
<keyword evidence="4" id="KW-1185">Reference proteome</keyword>
<dbReference type="InterPro" id="IPR045881">
    <property type="entry name" value="MNM1-like"/>
</dbReference>
<dbReference type="Gramene" id="Pp3c2_38010V3.1">
    <property type="protein sequence ID" value="PAC:32933743.CDS.1"/>
    <property type="gene ID" value="Pp3c2_38010"/>
</dbReference>
<dbReference type="STRING" id="3218.A0A2K1L4N4"/>
<dbReference type="PANTHER" id="PTHR34682:SF1">
    <property type="entry name" value="PROTEIN METABOLIC NETWORK MODULATOR 1"/>
    <property type="match status" value="1"/>
</dbReference>
<evidence type="ECO:0000313" key="4">
    <source>
        <dbReference type="Proteomes" id="UP000006727"/>
    </source>
</evidence>
<feature type="compositionally biased region" description="Polar residues" evidence="1">
    <location>
        <begin position="237"/>
        <end position="249"/>
    </location>
</feature>
<reference evidence="3" key="3">
    <citation type="submission" date="2020-12" db="UniProtKB">
        <authorList>
            <consortium name="EnsemblPlants"/>
        </authorList>
    </citation>
    <scope>IDENTIFICATION</scope>
</reference>
<protein>
    <submittedName>
        <fullName evidence="2 3">Uncharacterized protein</fullName>
    </submittedName>
</protein>
<dbReference type="EMBL" id="ABEU02000002">
    <property type="protein sequence ID" value="PNR60977.1"/>
    <property type="molecule type" value="Genomic_DNA"/>
</dbReference>
<feature type="compositionally biased region" description="Low complexity" evidence="1">
    <location>
        <begin position="222"/>
        <end position="232"/>
    </location>
</feature>
<dbReference type="OMA" id="VINMNDG"/>